<accession>A0A9X3DH42</accession>
<dbReference type="Proteomes" id="UP001142592">
    <property type="component" value="Unassembled WGS sequence"/>
</dbReference>
<dbReference type="PROSITE" id="PS51257">
    <property type="entry name" value="PROKAR_LIPOPROTEIN"/>
    <property type="match status" value="1"/>
</dbReference>
<feature type="chain" id="PRO_5040870966" evidence="1">
    <location>
        <begin position="22"/>
        <end position="57"/>
    </location>
</feature>
<protein>
    <submittedName>
        <fullName evidence="2">Uncharacterized protein</fullName>
    </submittedName>
</protein>
<sequence>MKFKLILSSLLFYFISFSAFSQGCLIANYDQFDKVFNRPTSSGATTFTPGNGYNFVN</sequence>
<dbReference type="EMBL" id="JAPJUH010000008">
    <property type="protein sequence ID" value="MCX3267459.1"/>
    <property type="molecule type" value="Genomic_DNA"/>
</dbReference>
<dbReference type="RefSeq" id="WP_157258830.1">
    <property type="nucleotide sequence ID" value="NZ_JAPJUH010000008.1"/>
</dbReference>
<evidence type="ECO:0000313" key="2">
    <source>
        <dbReference type="EMBL" id="MCX3267459.1"/>
    </source>
</evidence>
<organism evidence="2 3">
    <name type="scientific">Pedobacter agri</name>
    <dbReference type="NCBI Taxonomy" id="454586"/>
    <lineage>
        <taxon>Bacteria</taxon>
        <taxon>Pseudomonadati</taxon>
        <taxon>Bacteroidota</taxon>
        <taxon>Sphingobacteriia</taxon>
        <taxon>Sphingobacteriales</taxon>
        <taxon>Sphingobacteriaceae</taxon>
        <taxon>Pedobacter</taxon>
    </lineage>
</organism>
<dbReference type="AlphaFoldDB" id="A0A9X3DH42"/>
<feature type="signal peptide" evidence="1">
    <location>
        <begin position="1"/>
        <end position="21"/>
    </location>
</feature>
<reference evidence="2" key="1">
    <citation type="submission" date="2022-11" db="EMBL/GenBank/DDBJ databases">
        <authorList>
            <person name="Graham C."/>
            <person name="Newman J.D."/>
        </authorList>
    </citation>
    <scope>NUCLEOTIDE SEQUENCE</scope>
    <source>
        <strain evidence="2">DSM 19486</strain>
    </source>
</reference>
<proteinExistence type="predicted"/>
<comment type="caution">
    <text evidence="2">The sequence shown here is derived from an EMBL/GenBank/DDBJ whole genome shotgun (WGS) entry which is preliminary data.</text>
</comment>
<evidence type="ECO:0000313" key="3">
    <source>
        <dbReference type="Proteomes" id="UP001142592"/>
    </source>
</evidence>
<gene>
    <name evidence="2" type="ORF">OQZ29_22050</name>
</gene>
<keyword evidence="3" id="KW-1185">Reference proteome</keyword>
<keyword evidence="1" id="KW-0732">Signal</keyword>
<name>A0A9X3DH42_9SPHI</name>
<evidence type="ECO:0000256" key="1">
    <source>
        <dbReference type="SAM" id="SignalP"/>
    </source>
</evidence>